<dbReference type="GO" id="GO:0016020">
    <property type="term" value="C:membrane"/>
    <property type="evidence" value="ECO:0007669"/>
    <property type="project" value="TreeGrafter"/>
</dbReference>
<dbReference type="STRING" id="419481.SAMN05216233_111178"/>
<dbReference type="RefSeq" id="WP_092211794.1">
    <property type="nucleotide sequence ID" value="NZ_FMUX01000011.1"/>
</dbReference>
<accession>A0A1G5GWP6</accession>
<dbReference type="InterPro" id="IPR000073">
    <property type="entry name" value="AB_hydrolase_1"/>
</dbReference>
<dbReference type="Gene3D" id="3.40.50.1820">
    <property type="entry name" value="alpha/beta hydrolase"/>
    <property type="match status" value="1"/>
</dbReference>
<evidence type="ECO:0000313" key="2">
    <source>
        <dbReference type="EMBL" id="SCY55739.1"/>
    </source>
</evidence>
<evidence type="ECO:0000259" key="1">
    <source>
        <dbReference type="Pfam" id="PF00561"/>
    </source>
</evidence>
<dbReference type="PANTHER" id="PTHR43798:SF33">
    <property type="entry name" value="HYDROLASE, PUTATIVE (AFU_ORTHOLOGUE AFUA_2G14860)-RELATED"/>
    <property type="match status" value="1"/>
</dbReference>
<organism evidence="2 3">
    <name type="scientific">Desulfoluna spongiiphila</name>
    <dbReference type="NCBI Taxonomy" id="419481"/>
    <lineage>
        <taxon>Bacteria</taxon>
        <taxon>Pseudomonadati</taxon>
        <taxon>Thermodesulfobacteriota</taxon>
        <taxon>Desulfobacteria</taxon>
        <taxon>Desulfobacterales</taxon>
        <taxon>Desulfolunaceae</taxon>
        <taxon>Desulfoluna</taxon>
    </lineage>
</organism>
<dbReference type="InterPro" id="IPR029058">
    <property type="entry name" value="AB_hydrolase_fold"/>
</dbReference>
<sequence>MREERTLYVLGQSLYTVCVEGNDAGATPIVLLHEGLGCVGMWHDFPEALSRATGRTVWAWDRWGYGKSSPLTEWEANSQYPAFEAETMLPSVLDALGIGEAHFFGHSDGGTIALLFGALFPERTAGIVVEACHVYVDELTVKGIADADGYFTEGTFREKLSRHHGSNTEKAFRRWADTWLSPSHRSWDITETIAAVTAPTLVIQGENDQYGTWGQVEAICRSVAGATSFKVNACRHVAHHEKRDEVVAALVDFFDRAAS</sequence>
<dbReference type="AlphaFoldDB" id="A0A1G5GWP6"/>
<dbReference type="PANTHER" id="PTHR43798">
    <property type="entry name" value="MONOACYLGLYCEROL LIPASE"/>
    <property type="match status" value="1"/>
</dbReference>
<dbReference type="InterPro" id="IPR050266">
    <property type="entry name" value="AB_hydrolase_sf"/>
</dbReference>
<dbReference type="EMBL" id="FMUX01000011">
    <property type="protein sequence ID" value="SCY55739.1"/>
    <property type="molecule type" value="Genomic_DNA"/>
</dbReference>
<evidence type="ECO:0000313" key="3">
    <source>
        <dbReference type="Proteomes" id="UP000198870"/>
    </source>
</evidence>
<dbReference type="SUPFAM" id="SSF53474">
    <property type="entry name" value="alpha/beta-Hydrolases"/>
    <property type="match status" value="1"/>
</dbReference>
<proteinExistence type="predicted"/>
<name>A0A1G5GWP6_9BACT</name>
<protein>
    <submittedName>
        <fullName evidence="2">Pimeloyl-ACP methyl ester carboxylesterase</fullName>
    </submittedName>
</protein>
<reference evidence="2 3" key="1">
    <citation type="submission" date="2016-10" db="EMBL/GenBank/DDBJ databases">
        <authorList>
            <person name="de Groot N.N."/>
        </authorList>
    </citation>
    <scope>NUCLEOTIDE SEQUENCE [LARGE SCALE GENOMIC DNA]</scope>
    <source>
        <strain evidence="2 3">AA1</strain>
    </source>
</reference>
<keyword evidence="3" id="KW-1185">Reference proteome</keyword>
<dbReference type="OrthoDB" id="9779853at2"/>
<dbReference type="Pfam" id="PF00561">
    <property type="entry name" value="Abhydrolase_1"/>
    <property type="match status" value="1"/>
</dbReference>
<feature type="domain" description="AB hydrolase-1" evidence="1">
    <location>
        <begin position="28"/>
        <end position="185"/>
    </location>
</feature>
<gene>
    <name evidence="2" type="ORF">SAMN05216233_111178</name>
</gene>
<dbReference type="Proteomes" id="UP000198870">
    <property type="component" value="Unassembled WGS sequence"/>
</dbReference>